<feature type="transmembrane region" description="Helical" evidence="6">
    <location>
        <begin position="194"/>
        <end position="215"/>
    </location>
</feature>
<comment type="caution">
    <text evidence="8">The sequence shown here is derived from an EMBL/GenBank/DDBJ whole genome shotgun (WGS) entry which is preliminary data.</text>
</comment>
<feature type="transmembrane region" description="Helical" evidence="6">
    <location>
        <begin position="227"/>
        <end position="248"/>
    </location>
</feature>
<organism evidence="8 9">
    <name type="scientific">Achromobacter marplatensis</name>
    <dbReference type="NCBI Taxonomy" id="470868"/>
    <lineage>
        <taxon>Bacteria</taxon>
        <taxon>Pseudomonadati</taxon>
        <taxon>Pseudomonadota</taxon>
        <taxon>Betaproteobacteria</taxon>
        <taxon>Burkholderiales</taxon>
        <taxon>Alcaligenaceae</taxon>
        <taxon>Achromobacter</taxon>
    </lineage>
</organism>
<feature type="transmembrane region" description="Helical" evidence="6">
    <location>
        <begin position="124"/>
        <end position="142"/>
    </location>
</feature>
<evidence type="ECO:0000259" key="7">
    <source>
        <dbReference type="PROSITE" id="PS50850"/>
    </source>
</evidence>
<evidence type="ECO:0000313" key="8">
    <source>
        <dbReference type="EMBL" id="RBP24357.1"/>
    </source>
</evidence>
<keyword evidence="3 6" id="KW-0812">Transmembrane</keyword>
<dbReference type="PANTHER" id="PTHR43124">
    <property type="entry name" value="PURINE EFFLUX PUMP PBUE"/>
    <property type="match status" value="1"/>
</dbReference>
<dbReference type="InterPro" id="IPR020846">
    <property type="entry name" value="MFS_dom"/>
</dbReference>
<keyword evidence="2" id="KW-1003">Cell membrane</keyword>
<dbReference type="PROSITE" id="PS50850">
    <property type="entry name" value="MFS"/>
    <property type="match status" value="1"/>
</dbReference>
<evidence type="ECO:0000256" key="6">
    <source>
        <dbReference type="SAM" id="Phobius"/>
    </source>
</evidence>
<dbReference type="EMBL" id="QNRM01000001">
    <property type="protein sequence ID" value="RBP24357.1"/>
    <property type="molecule type" value="Genomic_DNA"/>
</dbReference>
<feature type="domain" description="Major facilitator superfamily (MFS) profile" evidence="7">
    <location>
        <begin position="1"/>
        <end position="373"/>
    </location>
</feature>
<dbReference type="PANTHER" id="PTHR43124:SF10">
    <property type="entry name" value="PURINE EFFLUX PUMP PBUE"/>
    <property type="match status" value="1"/>
</dbReference>
<comment type="subcellular location">
    <subcellularLocation>
        <location evidence="1">Cell membrane</location>
        <topology evidence="1">Multi-pass membrane protein</topology>
    </subcellularLocation>
</comment>
<feature type="transmembrane region" description="Helical" evidence="6">
    <location>
        <begin position="260"/>
        <end position="279"/>
    </location>
</feature>
<name>A0ABX9GIH9_9BURK</name>
<evidence type="ECO:0000256" key="3">
    <source>
        <dbReference type="ARBA" id="ARBA00022692"/>
    </source>
</evidence>
<keyword evidence="5 6" id="KW-0472">Membrane</keyword>
<dbReference type="Gene3D" id="1.20.1250.20">
    <property type="entry name" value="MFS general substrate transporter like domains"/>
    <property type="match status" value="1"/>
</dbReference>
<keyword evidence="9" id="KW-1185">Reference proteome</keyword>
<feature type="transmembrane region" description="Helical" evidence="6">
    <location>
        <begin position="348"/>
        <end position="366"/>
    </location>
</feature>
<evidence type="ECO:0000256" key="2">
    <source>
        <dbReference type="ARBA" id="ARBA00022475"/>
    </source>
</evidence>
<feature type="transmembrane region" description="Helical" evidence="6">
    <location>
        <begin position="319"/>
        <end position="342"/>
    </location>
</feature>
<keyword evidence="4 6" id="KW-1133">Transmembrane helix</keyword>
<dbReference type="InterPro" id="IPR050189">
    <property type="entry name" value="MFS_Efflux_Transporters"/>
</dbReference>
<dbReference type="SUPFAM" id="SSF103473">
    <property type="entry name" value="MFS general substrate transporter"/>
    <property type="match status" value="1"/>
</dbReference>
<dbReference type="Pfam" id="PF07690">
    <property type="entry name" value="MFS_1"/>
    <property type="match status" value="1"/>
</dbReference>
<sequence>MFAVSVVGSNGLALSPILSDVARSFSTSALTISTAISAYGAATAASAFFLAARIDRIGIRRALLGAMVALIAALILSAAAPHWIVLTLAQALAGAAAGVILPAAYGSASLVAPPGQEARTLGRVIAGWSVSLVAGVPLSALISDAVGWRATYGVLALCAATALLGLRKLPERRAENPAPLRLSRLLAPLSYRDVPVLLLACLAFSSAFYGVYAFLADHVRTLLALSAGQVGFIAFAYGAGFLLAGIAGAPLIERLGPRRALPLALGAIALVYLALLPAAHALAAVLAIAAFWGAASQLSLNLLVLLLSRARPDERGAVLGLNTCTTYLGASVGTAIAGTLYTHAGFETLGLCASAAVGMAAIGLHWRLNGRRAARGEAAA</sequence>
<proteinExistence type="predicted"/>
<protein>
    <submittedName>
        <fullName evidence="8">MFS family arabinose efflux permease</fullName>
    </submittedName>
</protein>
<dbReference type="Proteomes" id="UP000252124">
    <property type="component" value="Unassembled WGS sequence"/>
</dbReference>
<feature type="transmembrane region" description="Helical" evidence="6">
    <location>
        <begin position="91"/>
        <end position="112"/>
    </location>
</feature>
<feature type="transmembrane region" description="Helical" evidence="6">
    <location>
        <begin position="285"/>
        <end position="307"/>
    </location>
</feature>
<feature type="transmembrane region" description="Helical" evidence="6">
    <location>
        <begin position="63"/>
        <end position="85"/>
    </location>
</feature>
<dbReference type="InterPro" id="IPR036259">
    <property type="entry name" value="MFS_trans_sf"/>
</dbReference>
<evidence type="ECO:0000256" key="1">
    <source>
        <dbReference type="ARBA" id="ARBA00004651"/>
    </source>
</evidence>
<feature type="transmembrane region" description="Helical" evidence="6">
    <location>
        <begin position="29"/>
        <end position="51"/>
    </location>
</feature>
<evidence type="ECO:0000256" key="4">
    <source>
        <dbReference type="ARBA" id="ARBA00022989"/>
    </source>
</evidence>
<accession>A0ABX9GIH9</accession>
<evidence type="ECO:0000256" key="5">
    <source>
        <dbReference type="ARBA" id="ARBA00023136"/>
    </source>
</evidence>
<gene>
    <name evidence="8" type="ORF">DFP87_101867</name>
</gene>
<evidence type="ECO:0000313" key="9">
    <source>
        <dbReference type="Proteomes" id="UP000252124"/>
    </source>
</evidence>
<dbReference type="InterPro" id="IPR011701">
    <property type="entry name" value="MFS"/>
</dbReference>
<reference evidence="8 9" key="1">
    <citation type="submission" date="2018-06" db="EMBL/GenBank/DDBJ databases">
        <title>Genomic Encyclopedia of Type Strains, Phase III (KMG-III): the genomes of soil and plant-associated and newly described type strains.</title>
        <authorList>
            <person name="Whitman W."/>
        </authorList>
    </citation>
    <scope>NUCLEOTIDE SEQUENCE [LARGE SCALE GENOMIC DNA]</scope>
    <source>
        <strain evidence="8 9">CECT 7342</strain>
    </source>
</reference>
<feature type="transmembrane region" description="Helical" evidence="6">
    <location>
        <begin position="148"/>
        <end position="166"/>
    </location>
</feature>